<organism evidence="2">
    <name type="scientific">hydrothermal vent metagenome</name>
    <dbReference type="NCBI Taxonomy" id="652676"/>
    <lineage>
        <taxon>unclassified sequences</taxon>
        <taxon>metagenomes</taxon>
        <taxon>ecological metagenomes</taxon>
    </lineage>
</organism>
<name>A0A3B1A154_9ZZZZ</name>
<evidence type="ECO:0000256" key="1">
    <source>
        <dbReference type="SAM" id="Phobius"/>
    </source>
</evidence>
<dbReference type="EMBL" id="UOFU01000129">
    <property type="protein sequence ID" value="VAW97761.1"/>
    <property type="molecule type" value="Genomic_DNA"/>
</dbReference>
<feature type="transmembrane region" description="Helical" evidence="1">
    <location>
        <begin position="6"/>
        <end position="22"/>
    </location>
</feature>
<feature type="transmembrane region" description="Helical" evidence="1">
    <location>
        <begin position="153"/>
        <end position="180"/>
    </location>
</feature>
<evidence type="ECO:0000313" key="2">
    <source>
        <dbReference type="EMBL" id="VAW97761.1"/>
    </source>
</evidence>
<feature type="transmembrane region" description="Helical" evidence="1">
    <location>
        <begin position="102"/>
        <end position="124"/>
    </location>
</feature>
<accession>A0A3B1A154</accession>
<sequence length="201" mass="21716">MLVGMALGTVVGLLFPRWHRFMTRLAQRRPTIKTLSHPYPSGLLFGVIFGALIGAWLCPVIFSVSDGRPFIRVSTSAISVFLAVGFYLLFEVTSYRHHMNRAAYTTLATVLSVGVLLTSLVWFLDAQLGVSATAYCFFYDTWNTQSNQLKPGWLPAIAGAVYGAMCGAIIMSVASGYLIIRATIAQAAGGKISSGAHDTKT</sequence>
<gene>
    <name evidence="2" type="ORF">MNBD_GAMMA20-2240</name>
</gene>
<reference evidence="2" key="1">
    <citation type="submission" date="2018-06" db="EMBL/GenBank/DDBJ databases">
        <authorList>
            <person name="Zhirakovskaya E."/>
        </authorList>
    </citation>
    <scope>NUCLEOTIDE SEQUENCE</scope>
</reference>
<proteinExistence type="predicted"/>
<dbReference type="AlphaFoldDB" id="A0A3B1A154"/>
<keyword evidence="1" id="KW-1133">Transmembrane helix</keyword>
<feature type="transmembrane region" description="Helical" evidence="1">
    <location>
        <begin position="43"/>
        <end position="64"/>
    </location>
</feature>
<protein>
    <submittedName>
        <fullName evidence="2">Uncharacterized protein</fullName>
    </submittedName>
</protein>
<feature type="transmembrane region" description="Helical" evidence="1">
    <location>
        <begin position="70"/>
        <end position="90"/>
    </location>
</feature>
<keyword evidence="1" id="KW-0472">Membrane</keyword>
<keyword evidence="1" id="KW-0812">Transmembrane</keyword>